<sequence>MSEAQKILVSMTCPSCGGQVQCEEGEDLVLCKFCESVFALTTDEGANKVMYKMTVDKDKALAKVSDWWKTGPKAQDLVQTAKVTEAYPMYLPFWRLIARGKACVCGIQEERRGKDNQKVEIPREALINREYIYSEIACETGDLGIQSIVIPERAEAISYDDQEIVTFGVTSSRDNAYEVGGRAIRQAAVEDGGARMNKIYFSKSFFFPKAFTLVYYPFWIIRYSYEGRTYFATVDGITARIVSGRAPGNAGSQSTAAGIGGALSGGLAGLGIGLAIVTEGTDVGIGVLVVGIVAAVALLGYFYNRFRYGDEILEGAVNGKGLKSGRTQKKVQPIYNETYDYFK</sequence>
<keyword evidence="1" id="KW-1133">Transmembrane helix</keyword>
<gene>
    <name evidence="2" type="ORF">SDC9_31517</name>
</gene>
<comment type="caution">
    <text evidence="2">The sequence shown here is derived from an EMBL/GenBank/DDBJ whole genome shotgun (WGS) entry which is preliminary data.</text>
</comment>
<keyword evidence="1" id="KW-0472">Membrane</keyword>
<evidence type="ECO:0000256" key="1">
    <source>
        <dbReference type="SAM" id="Phobius"/>
    </source>
</evidence>
<feature type="transmembrane region" description="Helical" evidence="1">
    <location>
        <begin position="283"/>
        <end position="303"/>
    </location>
</feature>
<dbReference type="AlphaFoldDB" id="A0A644V2J9"/>
<feature type="transmembrane region" description="Helical" evidence="1">
    <location>
        <begin position="255"/>
        <end position="277"/>
    </location>
</feature>
<proteinExistence type="predicted"/>
<name>A0A644V2J9_9ZZZZ</name>
<dbReference type="EMBL" id="VSSQ01000207">
    <property type="protein sequence ID" value="MPL85548.1"/>
    <property type="molecule type" value="Genomic_DNA"/>
</dbReference>
<reference evidence="2" key="1">
    <citation type="submission" date="2019-08" db="EMBL/GenBank/DDBJ databases">
        <authorList>
            <person name="Kucharzyk K."/>
            <person name="Murdoch R.W."/>
            <person name="Higgins S."/>
            <person name="Loffler F."/>
        </authorList>
    </citation>
    <scope>NUCLEOTIDE SEQUENCE</scope>
</reference>
<accession>A0A644V2J9</accession>
<organism evidence="2">
    <name type="scientific">bioreactor metagenome</name>
    <dbReference type="NCBI Taxonomy" id="1076179"/>
    <lineage>
        <taxon>unclassified sequences</taxon>
        <taxon>metagenomes</taxon>
        <taxon>ecological metagenomes</taxon>
    </lineage>
</organism>
<evidence type="ECO:0000313" key="2">
    <source>
        <dbReference type="EMBL" id="MPL85548.1"/>
    </source>
</evidence>
<protein>
    <submittedName>
        <fullName evidence="2">Uncharacterized protein</fullName>
    </submittedName>
</protein>
<keyword evidence="1" id="KW-0812">Transmembrane</keyword>